<evidence type="ECO:0000256" key="3">
    <source>
        <dbReference type="ARBA" id="ARBA00022490"/>
    </source>
</evidence>
<dbReference type="PANTHER" id="PTHR43450:SF1">
    <property type="entry name" value="ASPARTATE--TRNA LIGASE, CYTOPLASMIC"/>
    <property type="match status" value="1"/>
</dbReference>
<dbReference type="InterPro" id="IPR012340">
    <property type="entry name" value="NA-bd_OB-fold"/>
</dbReference>
<evidence type="ECO:0000313" key="11">
    <source>
        <dbReference type="EMBL" id="KRV51026.1"/>
    </source>
</evidence>
<sequence length="446" mass="48661">MISPKPIPTLPVPFPRTLAAELTARIGRQVTLKGWLHRKRVLKSVAFLVLRDRSGLAQAVLSEPRAVAALCALPEETVLQVTGTATARAQAPGGVEVTSPTVSALSGPAAPPPFDLYRPVVPATLPTVLDHAPVALRHPLLRAPHTLAAASVAGFRAALDALGFTEIHTPKVVASATESGANVFSLDWFGRTAYLAQSPQFFKQAMVGVFERVYETGPVFRAEPHDTARHLAQYTSLDAELGFVADHHDVMAVLREVLAVMTATVEERAGEACALLGVTPPEVPERIPVLHFAEAQELLAAHTDEDPRGEPDLSPAHERWLSRWALREHGSEFLFVTGYPMAKRPFYTHPEPGRPQYSNSFDLLFRGLELVTGGQRLHRHEDYLAALSARGESPEPYAGYLAAFRHGMPPHGGFALGLERWTARLTAADNVRRVTLFPRDLHRLTP</sequence>
<dbReference type="PROSITE" id="PS50862">
    <property type="entry name" value="AA_TRNA_LIGASE_II"/>
    <property type="match status" value="1"/>
</dbReference>
<dbReference type="GO" id="GO:0004815">
    <property type="term" value="F:aspartate-tRNA ligase activity"/>
    <property type="evidence" value="ECO:0007669"/>
    <property type="project" value="UniProtKB-UniRule"/>
</dbReference>
<dbReference type="GO" id="GO:0003723">
    <property type="term" value="F:RNA binding"/>
    <property type="evidence" value="ECO:0007669"/>
    <property type="project" value="TreeGrafter"/>
</dbReference>
<evidence type="ECO:0000256" key="7">
    <source>
        <dbReference type="ARBA" id="ARBA00022917"/>
    </source>
</evidence>
<evidence type="ECO:0000256" key="2">
    <source>
        <dbReference type="ARBA" id="ARBA00005312"/>
    </source>
</evidence>
<feature type="domain" description="Aminoacyl-transfer RNA synthetases class-II family profile" evidence="10">
    <location>
        <begin position="155"/>
        <end position="446"/>
    </location>
</feature>
<dbReference type="NCBIfam" id="NF003483">
    <property type="entry name" value="PRK05159.1"/>
    <property type="match status" value="1"/>
</dbReference>
<feature type="binding site" evidence="9">
    <location>
        <position position="372"/>
    </location>
    <ligand>
        <name>L-aspartate</name>
        <dbReference type="ChEBI" id="CHEBI:29991"/>
    </ligand>
</feature>
<evidence type="ECO:0000256" key="9">
    <source>
        <dbReference type="HAMAP-Rule" id="MF_02075"/>
    </source>
</evidence>
<dbReference type="PANTHER" id="PTHR43450">
    <property type="entry name" value="ASPARTYL-TRNA SYNTHETASE"/>
    <property type="match status" value="1"/>
</dbReference>
<dbReference type="SUPFAM" id="SSF55681">
    <property type="entry name" value="Class II aaRS and biotin synthetases"/>
    <property type="match status" value="1"/>
</dbReference>
<dbReference type="HAMAP" id="MF_02075">
    <property type="entry name" value="Asp_tRNA_synth_type2"/>
    <property type="match status" value="1"/>
</dbReference>
<dbReference type="InterPro" id="IPR006195">
    <property type="entry name" value="aa-tRNA-synth_II"/>
</dbReference>
<dbReference type="Pfam" id="PF01336">
    <property type="entry name" value="tRNA_anti-codon"/>
    <property type="match status" value="1"/>
</dbReference>
<keyword evidence="4 9" id="KW-0436">Ligase</keyword>
<proteinExistence type="inferred from homology"/>
<reference evidence="11 12" key="1">
    <citation type="submission" date="2015-10" db="EMBL/GenBank/DDBJ databases">
        <title>Draft genome sequence of pyrrolomycin-producing Streptomyces vitaminophilus.</title>
        <authorList>
            <person name="Graham D.E."/>
            <person name="Mahan K.M."/>
            <person name="Klingeman D.M."/>
            <person name="Hettich R.L."/>
            <person name="Parry R.J."/>
        </authorList>
    </citation>
    <scope>NUCLEOTIDE SEQUENCE [LARGE SCALE GENOMIC DNA]</scope>
    <source>
        <strain evidence="11 12">ATCC 31673</strain>
    </source>
</reference>
<dbReference type="InterPro" id="IPR004523">
    <property type="entry name" value="Asp-tRNA_synthase_2"/>
</dbReference>
<comment type="catalytic activity">
    <reaction evidence="9">
        <text>tRNA(Asx) + L-aspartate + ATP = L-aspartyl-tRNA(Asx) + AMP + diphosphate</text>
        <dbReference type="Rhea" id="RHEA:18349"/>
        <dbReference type="Rhea" id="RHEA-COMP:9710"/>
        <dbReference type="Rhea" id="RHEA-COMP:9711"/>
        <dbReference type="ChEBI" id="CHEBI:29991"/>
        <dbReference type="ChEBI" id="CHEBI:30616"/>
        <dbReference type="ChEBI" id="CHEBI:33019"/>
        <dbReference type="ChEBI" id="CHEBI:78442"/>
        <dbReference type="ChEBI" id="CHEBI:78516"/>
        <dbReference type="ChEBI" id="CHEBI:456215"/>
        <dbReference type="EC" id="6.1.1.23"/>
    </reaction>
</comment>
<dbReference type="Gene3D" id="2.40.50.140">
    <property type="entry name" value="Nucleic acid-binding proteins"/>
    <property type="match status" value="1"/>
</dbReference>
<dbReference type="SUPFAM" id="SSF50249">
    <property type="entry name" value="Nucleic acid-binding proteins"/>
    <property type="match status" value="1"/>
</dbReference>
<evidence type="ECO:0000256" key="5">
    <source>
        <dbReference type="ARBA" id="ARBA00022741"/>
    </source>
</evidence>
<feature type="binding site" evidence="9">
    <location>
        <position position="221"/>
    </location>
    <ligand>
        <name>L-aspartate</name>
        <dbReference type="ChEBI" id="CHEBI:29991"/>
    </ligand>
</feature>
<dbReference type="InterPro" id="IPR004365">
    <property type="entry name" value="NA-bd_OB_tRNA"/>
</dbReference>
<keyword evidence="3 9" id="KW-0963">Cytoplasm</keyword>
<dbReference type="InterPro" id="IPR045864">
    <property type="entry name" value="aa-tRNA-synth_II/BPL/LPL"/>
</dbReference>
<gene>
    <name evidence="9" type="primary">aspS</name>
    <name evidence="11" type="ORF">AQ490_02125</name>
</gene>
<dbReference type="GO" id="GO:0006422">
    <property type="term" value="P:aspartyl-tRNA aminoacylation"/>
    <property type="evidence" value="ECO:0007669"/>
    <property type="project" value="UniProtKB-UniRule"/>
</dbReference>
<comment type="subunit">
    <text evidence="9">Homodimer.</text>
</comment>
<evidence type="ECO:0000256" key="1">
    <source>
        <dbReference type="ARBA" id="ARBA00004496"/>
    </source>
</evidence>
<comment type="function">
    <text evidence="9">Aspartyl-tRNA synthetase with relaxed tRNA specificity since it is able to aspartylate not only its cognate tRNA(Asp) but also tRNA(Asn). Reaction proceeds in two steps: L-aspartate is first activated by ATP to form Asp-AMP and then transferred to the acceptor end of tRNA(Asp/Asn).</text>
</comment>
<keyword evidence="5 9" id="KW-0547">Nucleotide-binding</keyword>
<dbReference type="EMBL" id="LLZU01000002">
    <property type="protein sequence ID" value="KRV51026.1"/>
    <property type="molecule type" value="Genomic_DNA"/>
</dbReference>
<organism evidence="11 12">
    <name type="scientific">Wenjunlia vitaminophila</name>
    <name type="common">Streptomyces vitaminophilus</name>
    <dbReference type="NCBI Taxonomy" id="76728"/>
    <lineage>
        <taxon>Bacteria</taxon>
        <taxon>Bacillati</taxon>
        <taxon>Actinomycetota</taxon>
        <taxon>Actinomycetes</taxon>
        <taxon>Kitasatosporales</taxon>
        <taxon>Streptomycetaceae</taxon>
        <taxon>Wenjunlia</taxon>
    </lineage>
</organism>
<feature type="binding site" evidence="9">
    <location>
        <begin position="221"/>
        <end position="223"/>
    </location>
    <ligand>
        <name>ATP</name>
        <dbReference type="ChEBI" id="CHEBI:30616"/>
    </ligand>
</feature>
<feature type="binding site" evidence="9">
    <location>
        <begin position="417"/>
        <end position="420"/>
    </location>
    <ligand>
        <name>ATP</name>
        <dbReference type="ChEBI" id="CHEBI:30616"/>
    </ligand>
</feature>
<feature type="site" description="Important for tRNA non-discrimination" evidence="9">
    <location>
        <position position="92"/>
    </location>
</feature>
<dbReference type="GO" id="GO:0017101">
    <property type="term" value="C:aminoacyl-tRNA synthetase multienzyme complex"/>
    <property type="evidence" value="ECO:0007669"/>
    <property type="project" value="TreeGrafter"/>
</dbReference>
<dbReference type="AlphaFoldDB" id="A0A0T6LYT8"/>
<evidence type="ECO:0000256" key="6">
    <source>
        <dbReference type="ARBA" id="ARBA00022840"/>
    </source>
</evidence>
<feature type="binding site" evidence="9">
    <location>
        <begin position="229"/>
        <end position="231"/>
    </location>
    <ligand>
        <name>ATP</name>
        <dbReference type="ChEBI" id="CHEBI:30616"/>
    </ligand>
</feature>
<dbReference type="eggNOG" id="COG0017">
    <property type="taxonomic scope" value="Bacteria"/>
</dbReference>
<dbReference type="InterPro" id="IPR004364">
    <property type="entry name" value="Aa-tRNA-synt_II"/>
</dbReference>
<name>A0A0T6LYT8_WENVI</name>
<dbReference type="STRING" id="76728.AQ490_02125"/>
<keyword evidence="12" id="KW-1185">Reference proteome</keyword>
<protein>
    <recommendedName>
        <fullName evidence="9">Aspartate--tRNA(Asp/Asn) ligase</fullName>
        <ecNumber evidence="9">6.1.1.23</ecNumber>
    </recommendedName>
    <alternativeName>
        <fullName evidence="9">Aspartyl-tRNA synthetase</fullName>
        <shortName evidence="9">AspRS</shortName>
    </alternativeName>
    <alternativeName>
        <fullName evidence="9">Non-discriminating aspartyl-tRNA synthetase</fullName>
        <shortName evidence="9">ND-AspRS</shortName>
    </alternativeName>
</protein>
<feature type="binding site" evidence="9">
    <location>
        <position position="376"/>
    </location>
    <ligand>
        <name>L-aspartate</name>
        <dbReference type="ChEBI" id="CHEBI:29991"/>
    </ligand>
</feature>
<comment type="subcellular location">
    <subcellularLocation>
        <location evidence="1 9">Cytoplasm</location>
    </subcellularLocation>
</comment>
<dbReference type="EC" id="6.1.1.23" evidence="9"/>
<dbReference type="GO" id="GO:0005524">
    <property type="term" value="F:ATP binding"/>
    <property type="evidence" value="ECO:0007669"/>
    <property type="project" value="UniProtKB-UniRule"/>
</dbReference>
<dbReference type="RefSeq" id="WP_018384726.1">
    <property type="nucleotide sequence ID" value="NZ_LLZU01000002.1"/>
</dbReference>
<dbReference type="GO" id="GO:0005829">
    <property type="term" value="C:cytosol"/>
    <property type="evidence" value="ECO:0007669"/>
    <property type="project" value="TreeGrafter"/>
</dbReference>
<dbReference type="GO" id="GO:0050560">
    <property type="term" value="F:aspartate-tRNA(Asn) ligase activity"/>
    <property type="evidence" value="ECO:0007669"/>
    <property type="project" value="UniProtKB-EC"/>
</dbReference>
<evidence type="ECO:0000256" key="8">
    <source>
        <dbReference type="ARBA" id="ARBA00023146"/>
    </source>
</evidence>
<evidence type="ECO:0000313" key="12">
    <source>
        <dbReference type="Proteomes" id="UP000050867"/>
    </source>
</evidence>
<accession>A0A0T6LYT8</accession>
<dbReference type="OrthoDB" id="9802326at2"/>
<feature type="binding site" evidence="9">
    <location>
        <position position="369"/>
    </location>
    <ligand>
        <name>ATP</name>
        <dbReference type="ChEBI" id="CHEBI:30616"/>
    </ligand>
</feature>
<dbReference type="Gene3D" id="3.30.930.10">
    <property type="entry name" value="Bira Bifunctional Protein, Domain 2"/>
    <property type="match status" value="1"/>
</dbReference>
<evidence type="ECO:0000256" key="4">
    <source>
        <dbReference type="ARBA" id="ARBA00022598"/>
    </source>
</evidence>
<dbReference type="PRINTS" id="PR01042">
    <property type="entry name" value="TRNASYNTHASP"/>
</dbReference>
<dbReference type="Proteomes" id="UP000050867">
    <property type="component" value="Unassembled WGS sequence"/>
</dbReference>
<comment type="similarity">
    <text evidence="2 9">Belongs to the class-II aminoacyl-tRNA synthetase family. Type 2 subfamily.</text>
</comment>
<dbReference type="InterPro" id="IPR002312">
    <property type="entry name" value="Asp/Asn-tRNA-synth_IIb"/>
</dbReference>
<comment type="caution">
    <text evidence="11">The sequence shown here is derived from an EMBL/GenBank/DDBJ whole genome shotgun (WGS) entry which is preliminary data.</text>
</comment>
<feature type="binding site" evidence="9">
    <location>
        <position position="178"/>
    </location>
    <ligand>
        <name>L-aspartate</name>
        <dbReference type="ChEBI" id="CHEBI:29991"/>
    </ligand>
</feature>
<keyword evidence="7 9" id="KW-0648">Protein biosynthesis</keyword>
<dbReference type="Pfam" id="PF00152">
    <property type="entry name" value="tRNA-synt_2"/>
    <property type="match status" value="1"/>
</dbReference>
<evidence type="ECO:0000259" key="10">
    <source>
        <dbReference type="PROSITE" id="PS50862"/>
    </source>
</evidence>
<keyword evidence="8 9" id="KW-0030">Aminoacyl-tRNA synthetase</keyword>
<keyword evidence="6 9" id="KW-0067">ATP-binding</keyword>
<feature type="region of interest" description="Aspartate" evidence="9">
    <location>
        <begin position="200"/>
        <end position="203"/>
    </location>
</feature>